<protein>
    <submittedName>
        <fullName evidence="1">DUF1871 family protein</fullName>
    </submittedName>
</protein>
<dbReference type="Proteomes" id="UP000309170">
    <property type="component" value="Unassembled WGS sequence"/>
</dbReference>
<dbReference type="OrthoDB" id="2353632at2"/>
<gene>
    <name evidence="1" type="ORF">FC678_07185</name>
</gene>
<comment type="caution">
    <text evidence="1">The sequence shown here is derived from an EMBL/GenBank/DDBJ whole genome shotgun (WGS) entry which is preliminary data.</text>
</comment>
<dbReference type="Pfam" id="PF08958">
    <property type="entry name" value="DUF1871"/>
    <property type="match status" value="1"/>
</dbReference>
<evidence type="ECO:0000313" key="1">
    <source>
        <dbReference type="EMBL" id="TKH13511.1"/>
    </source>
</evidence>
<dbReference type="Gene3D" id="1.10.340.20">
    <property type="entry name" value="Apc36109-like domain"/>
    <property type="match status" value="1"/>
</dbReference>
<sequence>MDTQQMNLALVAVLQEWDPFKIGWDLYEPEIADTVVAIRDIDDPKELAEKIKSIYEFSFDESVQMDQCLEVAQKLLIIKNEASCSI</sequence>
<dbReference type="EMBL" id="SZNT01000078">
    <property type="protein sequence ID" value="TKH13511.1"/>
    <property type="molecule type" value="Genomic_DNA"/>
</dbReference>
<accession>A0A9X9ETA9</accession>
<proteinExistence type="predicted"/>
<reference evidence="1 2" key="1">
    <citation type="journal article" date="2019" name="Environ. Microbiol.">
        <title>An active ?-lactamase is a part of an orchestrated cell wall stress resistance network of Bacillus subtilis and related rhizosphere species.</title>
        <authorList>
            <person name="Bucher T."/>
            <person name="Keren-Paz A."/>
            <person name="Hausser J."/>
            <person name="Olender T."/>
            <person name="Cytryn E."/>
            <person name="Kolodkin-Gal I."/>
        </authorList>
    </citation>
    <scope>NUCLEOTIDE SEQUENCE [LARGE SCALE GENOMIC DNA]</scope>
    <source>
        <strain evidence="1 2">I4</strain>
    </source>
</reference>
<dbReference type="RefSeq" id="WP_137016344.1">
    <property type="nucleotide sequence ID" value="NZ_SZNS01000006.1"/>
</dbReference>
<dbReference type="InterPro" id="IPR023162">
    <property type="entry name" value="Apc36109-like_dom_sf"/>
</dbReference>
<name>A0A9X9ETA9_9BACI</name>
<dbReference type="AlphaFoldDB" id="A0A9X9ETA9"/>
<dbReference type="SUPFAM" id="SSF116922">
    <property type="entry name" value="YugE-like"/>
    <property type="match status" value="1"/>
</dbReference>
<evidence type="ECO:0000313" key="2">
    <source>
        <dbReference type="Proteomes" id="UP000309170"/>
    </source>
</evidence>
<dbReference type="InterPro" id="IPR015053">
    <property type="entry name" value="DUF1871"/>
</dbReference>
<organism evidence="1 2">
    <name type="scientific">Peribacillus simplex</name>
    <dbReference type="NCBI Taxonomy" id="1478"/>
    <lineage>
        <taxon>Bacteria</taxon>
        <taxon>Bacillati</taxon>
        <taxon>Bacillota</taxon>
        <taxon>Bacilli</taxon>
        <taxon>Bacillales</taxon>
        <taxon>Bacillaceae</taxon>
        <taxon>Peribacillus</taxon>
    </lineage>
</organism>